<dbReference type="Pfam" id="PF08240">
    <property type="entry name" value="ADH_N"/>
    <property type="match status" value="1"/>
</dbReference>
<name>A0ABN1YG98_9ACTN</name>
<dbReference type="Gene3D" id="3.90.180.10">
    <property type="entry name" value="Medium-chain alcohol dehydrogenases, catalytic domain"/>
    <property type="match status" value="1"/>
</dbReference>
<keyword evidence="6" id="KW-1185">Reference proteome</keyword>
<evidence type="ECO:0000256" key="2">
    <source>
        <dbReference type="ARBA" id="ARBA00023002"/>
    </source>
</evidence>
<keyword evidence="2" id="KW-0560">Oxidoreductase</keyword>
<dbReference type="SUPFAM" id="SSF51735">
    <property type="entry name" value="NAD(P)-binding Rossmann-fold domains"/>
    <property type="match status" value="1"/>
</dbReference>
<evidence type="ECO:0000313" key="6">
    <source>
        <dbReference type="Proteomes" id="UP001499863"/>
    </source>
</evidence>
<accession>A0ABN1YG98</accession>
<dbReference type="InterPro" id="IPR011032">
    <property type="entry name" value="GroES-like_sf"/>
</dbReference>
<dbReference type="InterPro" id="IPR020843">
    <property type="entry name" value="ER"/>
</dbReference>
<dbReference type="PANTHER" id="PTHR48106:SF13">
    <property type="entry name" value="QUINONE OXIDOREDUCTASE-RELATED"/>
    <property type="match status" value="1"/>
</dbReference>
<dbReference type="SUPFAM" id="SSF50129">
    <property type="entry name" value="GroES-like"/>
    <property type="match status" value="1"/>
</dbReference>
<proteinExistence type="predicted"/>
<dbReference type="InterPro" id="IPR002364">
    <property type="entry name" value="Quin_OxRdtase/zeta-crystal_CS"/>
</dbReference>
<dbReference type="PANTHER" id="PTHR48106">
    <property type="entry name" value="QUINONE OXIDOREDUCTASE PIG3-RELATED"/>
    <property type="match status" value="1"/>
</dbReference>
<organism evidence="5 6">
    <name type="scientific">Kitasatospora putterlickiae</name>
    <dbReference type="NCBI Taxonomy" id="221725"/>
    <lineage>
        <taxon>Bacteria</taxon>
        <taxon>Bacillati</taxon>
        <taxon>Actinomycetota</taxon>
        <taxon>Actinomycetes</taxon>
        <taxon>Kitasatosporales</taxon>
        <taxon>Streptomycetaceae</taxon>
        <taxon>Kitasatospora</taxon>
    </lineage>
</organism>
<evidence type="ECO:0000256" key="3">
    <source>
        <dbReference type="SAM" id="MobiDB-lite"/>
    </source>
</evidence>
<evidence type="ECO:0000313" key="5">
    <source>
        <dbReference type="EMBL" id="GAA1409719.1"/>
    </source>
</evidence>
<dbReference type="SMART" id="SM00829">
    <property type="entry name" value="PKS_ER"/>
    <property type="match status" value="1"/>
</dbReference>
<dbReference type="RefSeq" id="WP_344343252.1">
    <property type="nucleotide sequence ID" value="NZ_BAAAKJ010000372.1"/>
</dbReference>
<dbReference type="Gene3D" id="3.40.50.720">
    <property type="entry name" value="NAD(P)-binding Rossmann-like Domain"/>
    <property type="match status" value="1"/>
</dbReference>
<dbReference type="PROSITE" id="PS01162">
    <property type="entry name" value="QOR_ZETA_CRYSTAL"/>
    <property type="match status" value="1"/>
</dbReference>
<dbReference type="InterPro" id="IPR013149">
    <property type="entry name" value="ADH-like_C"/>
</dbReference>
<protein>
    <submittedName>
        <fullName evidence="5">Zinc-binding dehydrogenase</fullName>
    </submittedName>
</protein>
<dbReference type="EMBL" id="BAAAKJ010000372">
    <property type="protein sequence ID" value="GAA1409719.1"/>
    <property type="molecule type" value="Genomic_DNA"/>
</dbReference>
<gene>
    <name evidence="5" type="ORF">GCM10009639_60180</name>
</gene>
<reference evidence="5 6" key="1">
    <citation type="journal article" date="2019" name="Int. J. Syst. Evol. Microbiol.">
        <title>The Global Catalogue of Microorganisms (GCM) 10K type strain sequencing project: providing services to taxonomists for standard genome sequencing and annotation.</title>
        <authorList>
            <consortium name="The Broad Institute Genomics Platform"/>
            <consortium name="The Broad Institute Genome Sequencing Center for Infectious Disease"/>
            <person name="Wu L."/>
            <person name="Ma J."/>
        </authorList>
    </citation>
    <scope>NUCLEOTIDE SEQUENCE [LARGE SCALE GENOMIC DNA]</scope>
    <source>
        <strain evidence="5 6">JCM 12393</strain>
    </source>
</reference>
<comment type="caution">
    <text evidence="5">The sequence shown here is derived from an EMBL/GenBank/DDBJ whole genome shotgun (WGS) entry which is preliminary data.</text>
</comment>
<dbReference type="InterPro" id="IPR013154">
    <property type="entry name" value="ADH-like_N"/>
</dbReference>
<evidence type="ECO:0000256" key="1">
    <source>
        <dbReference type="ARBA" id="ARBA00022857"/>
    </source>
</evidence>
<sequence length="326" mass="33501">MLRIRHEVDGGPGLLHAEDAAPPEAGAGELLVQVEAVGVTLPTVRRLRDSREPLPLGGEIAGRVVATGPGVTSFAPGDRVTGLCFADAYAEFAVLPAAMASRVPDDATAVEAVALVRSGLVARGAYEAARVEPGESVLVTAAAGGVGTLALQYARAGGAGRVVAAVGSAAKADFVRSLGADEVVTYQDLDRHGPYDAILDGVGGDLLPTAVRALATGGRLVAYSSGGGTVEAYELLLRGASVIGFQIRAIAVGRPGLYARWRADLWHRRAAGTLRPAVHAELPLTAAAHAHTLIERRRNLGKVVLVPGAPSPRTAPGGRRDPKERA</sequence>
<keyword evidence="1" id="KW-0521">NADP</keyword>
<feature type="domain" description="Enoyl reductase (ER)" evidence="4">
    <location>
        <begin position="10"/>
        <end position="305"/>
    </location>
</feature>
<feature type="region of interest" description="Disordered" evidence="3">
    <location>
        <begin position="306"/>
        <end position="326"/>
    </location>
</feature>
<dbReference type="Proteomes" id="UP001499863">
    <property type="component" value="Unassembled WGS sequence"/>
</dbReference>
<dbReference type="Pfam" id="PF00107">
    <property type="entry name" value="ADH_zinc_N"/>
    <property type="match status" value="1"/>
</dbReference>
<evidence type="ECO:0000259" key="4">
    <source>
        <dbReference type="SMART" id="SM00829"/>
    </source>
</evidence>
<dbReference type="InterPro" id="IPR036291">
    <property type="entry name" value="NAD(P)-bd_dom_sf"/>
</dbReference>